<gene>
    <name evidence="1" type="ORF">S03H2_35612</name>
</gene>
<organism evidence="1">
    <name type="scientific">marine sediment metagenome</name>
    <dbReference type="NCBI Taxonomy" id="412755"/>
    <lineage>
        <taxon>unclassified sequences</taxon>
        <taxon>metagenomes</taxon>
        <taxon>ecological metagenomes</taxon>
    </lineage>
</organism>
<sequence>MNKYIDYIAWSPDAAKIAYQYQNEFTDENNINTSNPDGSSPSTIIRTRIKNLVVEWPKGGEIFLREKPSGLVQSSLYSLSPLTKTFTKLISNIYGFSTKWSIEGDKLLYSKTNSNGKDIVILIASRNGSDQKTTKVSTLAEKCVWSQDPRIIFCAVPKNINDARILPDDFYKGTFLADDDFWKINIETKEKIKILEDWDMPETYN</sequence>
<feature type="non-terminal residue" evidence="1">
    <location>
        <position position="205"/>
    </location>
</feature>
<proteinExistence type="predicted"/>
<name>X1HW50_9ZZZZ</name>
<dbReference type="InterPro" id="IPR011042">
    <property type="entry name" value="6-blade_b-propeller_TolB-like"/>
</dbReference>
<dbReference type="AlphaFoldDB" id="X1HW50"/>
<evidence type="ECO:0008006" key="2">
    <source>
        <dbReference type="Google" id="ProtNLM"/>
    </source>
</evidence>
<protein>
    <recommendedName>
        <fullName evidence="2">Dipeptidylpeptidase IV N-terminal domain-containing protein</fullName>
    </recommendedName>
</protein>
<dbReference type="EMBL" id="BARU01021800">
    <property type="protein sequence ID" value="GAH49503.1"/>
    <property type="molecule type" value="Genomic_DNA"/>
</dbReference>
<reference evidence="1" key="1">
    <citation type="journal article" date="2014" name="Front. Microbiol.">
        <title>High frequency of phylogenetically diverse reductive dehalogenase-homologous genes in deep subseafloor sedimentary metagenomes.</title>
        <authorList>
            <person name="Kawai M."/>
            <person name="Futagami T."/>
            <person name="Toyoda A."/>
            <person name="Takaki Y."/>
            <person name="Nishi S."/>
            <person name="Hori S."/>
            <person name="Arai W."/>
            <person name="Tsubouchi T."/>
            <person name="Morono Y."/>
            <person name="Uchiyama I."/>
            <person name="Ito T."/>
            <person name="Fujiyama A."/>
            <person name="Inagaki F."/>
            <person name="Takami H."/>
        </authorList>
    </citation>
    <scope>NUCLEOTIDE SEQUENCE</scope>
    <source>
        <strain evidence="1">Expedition CK06-06</strain>
    </source>
</reference>
<comment type="caution">
    <text evidence="1">The sequence shown here is derived from an EMBL/GenBank/DDBJ whole genome shotgun (WGS) entry which is preliminary data.</text>
</comment>
<dbReference type="Gene3D" id="2.120.10.30">
    <property type="entry name" value="TolB, C-terminal domain"/>
    <property type="match status" value="1"/>
</dbReference>
<dbReference type="SUPFAM" id="SSF69304">
    <property type="entry name" value="Tricorn protease N-terminal domain"/>
    <property type="match status" value="1"/>
</dbReference>
<evidence type="ECO:0000313" key="1">
    <source>
        <dbReference type="EMBL" id="GAH49503.1"/>
    </source>
</evidence>
<accession>X1HW50</accession>